<feature type="transmembrane region" description="Helical" evidence="1">
    <location>
        <begin position="235"/>
        <end position="256"/>
    </location>
</feature>
<protein>
    <recommendedName>
        <fullName evidence="4">Transmembrane protein</fullName>
    </recommendedName>
</protein>
<organism evidence="2 3">
    <name type="scientific">Spinacia oleracea</name>
    <name type="common">Spinach</name>
    <dbReference type="NCBI Taxonomy" id="3562"/>
    <lineage>
        <taxon>Eukaryota</taxon>
        <taxon>Viridiplantae</taxon>
        <taxon>Streptophyta</taxon>
        <taxon>Embryophyta</taxon>
        <taxon>Tracheophyta</taxon>
        <taxon>Spermatophyta</taxon>
        <taxon>Magnoliopsida</taxon>
        <taxon>eudicotyledons</taxon>
        <taxon>Gunneridae</taxon>
        <taxon>Pentapetalae</taxon>
        <taxon>Caryophyllales</taxon>
        <taxon>Chenopodiaceae</taxon>
        <taxon>Chenopodioideae</taxon>
        <taxon>Anserineae</taxon>
        <taxon>Spinacia</taxon>
    </lineage>
</organism>
<keyword evidence="1" id="KW-0812">Transmembrane</keyword>
<dbReference type="GO" id="GO:0009507">
    <property type="term" value="C:chloroplast"/>
    <property type="evidence" value="ECO:0007669"/>
    <property type="project" value="TreeGrafter"/>
</dbReference>
<dbReference type="RefSeq" id="XP_021857833.2">
    <property type="nucleotide sequence ID" value="XM_022002141.2"/>
</dbReference>
<dbReference type="PANTHER" id="PTHR33918">
    <property type="entry name" value="OS01G0704200 PROTEIN"/>
    <property type="match status" value="1"/>
</dbReference>
<keyword evidence="2" id="KW-1185">Reference proteome</keyword>
<sequence length="371" mass="41029">MAMEASGSLSCFAPSLSPPLKCRQSYLISLRRRSFETKQNGKHLTTAKAQSWKFRYGMLKSTNEFQRRNCFPVASEDFFPEDVIELNASGTEELPLDVAGNLVDEDISSTPSYEQPAGSGGKPGFVSFYSLQRTKESVVPSPSVRTNQNSLLWFAGPAVLVASFILPSLYLRRIISLIFEDSLLTDFLILFFTEALFYCGVAVFLFLIHSLRSPVKNIPAASSYGKLTTQMGSRISSVAILMLSLIIPMVTMGFVWPWTGPAASAALAPYLVGIVVQFAFEQYAKYTKSPSWTVIPVVFQVYRLHQLNRAAQLVTALSFTVRGAEMTAHNLAINKSLGTLLSILQILGLICIWSLSSFLMRFFLSSSISEQ</sequence>
<dbReference type="PANTHER" id="PTHR33918:SF2">
    <property type="entry name" value="OS01G0704200 PROTEIN"/>
    <property type="match status" value="1"/>
</dbReference>
<feature type="transmembrane region" description="Helical" evidence="1">
    <location>
        <begin position="151"/>
        <end position="175"/>
    </location>
</feature>
<keyword evidence="1" id="KW-1133">Transmembrane helix</keyword>
<name>A0A9R0IY68_SPIOL</name>
<gene>
    <name evidence="3" type="primary">LOC110797044</name>
</gene>
<evidence type="ECO:0000313" key="3">
    <source>
        <dbReference type="RefSeq" id="XP_021857833.2"/>
    </source>
</evidence>
<reference evidence="2" key="1">
    <citation type="journal article" date="2021" name="Nat. Commun.">
        <title>Genomic analyses provide insights into spinach domestication and the genetic basis of agronomic traits.</title>
        <authorList>
            <person name="Cai X."/>
            <person name="Sun X."/>
            <person name="Xu C."/>
            <person name="Sun H."/>
            <person name="Wang X."/>
            <person name="Ge C."/>
            <person name="Zhang Z."/>
            <person name="Wang Q."/>
            <person name="Fei Z."/>
            <person name="Jiao C."/>
            <person name="Wang Q."/>
        </authorList>
    </citation>
    <scope>NUCLEOTIDE SEQUENCE [LARGE SCALE GENOMIC DNA]</scope>
    <source>
        <strain evidence="2">cv. Varoflay</strain>
    </source>
</reference>
<keyword evidence="1" id="KW-0472">Membrane</keyword>
<proteinExistence type="predicted"/>
<dbReference type="KEGG" id="soe:110797044"/>
<feature type="transmembrane region" description="Helical" evidence="1">
    <location>
        <begin position="340"/>
        <end position="364"/>
    </location>
</feature>
<dbReference type="Proteomes" id="UP000813463">
    <property type="component" value="Chromosome 5"/>
</dbReference>
<dbReference type="GeneID" id="110797044"/>
<feature type="transmembrane region" description="Helical" evidence="1">
    <location>
        <begin position="187"/>
        <end position="208"/>
    </location>
</feature>
<accession>A0A9R0IY68</accession>
<feature type="transmembrane region" description="Helical" evidence="1">
    <location>
        <begin position="262"/>
        <end position="280"/>
    </location>
</feature>
<dbReference type="AlphaFoldDB" id="A0A9R0IY68"/>
<evidence type="ECO:0008006" key="4">
    <source>
        <dbReference type="Google" id="ProtNLM"/>
    </source>
</evidence>
<evidence type="ECO:0000313" key="2">
    <source>
        <dbReference type="Proteomes" id="UP000813463"/>
    </source>
</evidence>
<evidence type="ECO:0000256" key="1">
    <source>
        <dbReference type="SAM" id="Phobius"/>
    </source>
</evidence>
<reference evidence="3" key="2">
    <citation type="submission" date="2025-08" db="UniProtKB">
        <authorList>
            <consortium name="RefSeq"/>
        </authorList>
    </citation>
    <scope>IDENTIFICATION</scope>
    <source>
        <tissue evidence="3">Leaf</tissue>
    </source>
</reference>